<evidence type="ECO:0000256" key="5">
    <source>
        <dbReference type="ARBA" id="ARBA00023110"/>
    </source>
</evidence>
<comment type="subcellular location">
    <subcellularLocation>
        <location evidence="2">Cytoplasm</location>
    </subcellularLocation>
</comment>
<evidence type="ECO:0000256" key="8">
    <source>
        <dbReference type="ARBA" id="ARBA00037071"/>
    </source>
</evidence>
<dbReference type="Gene3D" id="3.10.50.40">
    <property type="match status" value="1"/>
</dbReference>
<dbReference type="PROSITE" id="PS50059">
    <property type="entry name" value="FKBP_PPIASE"/>
    <property type="match status" value="1"/>
</dbReference>
<evidence type="ECO:0000259" key="11">
    <source>
        <dbReference type="PROSITE" id="PS50059"/>
    </source>
</evidence>
<dbReference type="InterPro" id="IPR001179">
    <property type="entry name" value="PPIase_FKBP_dom"/>
</dbReference>
<proteinExistence type="inferred from homology"/>
<keyword evidence="5 9" id="KW-0697">Rotamase</keyword>
<evidence type="ECO:0000256" key="3">
    <source>
        <dbReference type="ARBA" id="ARBA00006577"/>
    </source>
</evidence>
<evidence type="ECO:0000313" key="13">
    <source>
        <dbReference type="Proteomes" id="UP001595818"/>
    </source>
</evidence>
<protein>
    <recommendedName>
        <fullName evidence="10">Peptidyl-prolyl cis-trans isomerase</fullName>
        <ecNumber evidence="10">5.2.1.8</ecNumber>
    </recommendedName>
</protein>
<evidence type="ECO:0000313" key="12">
    <source>
        <dbReference type="EMBL" id="MFC4870389.1"/>
    </source>
</evidence>
<dbReference type="EMBL" id="JBHSJJ010000001">
    <property type="protein sequence ID" value="MFC4870389.1"/>
    <property type="molecule type" value="Genomic_DNA"/>
</dbReference>
<name>A0ABV9SVQ1_9BACT</name>
<sequence>MKAEKDKVVSIVYELEVDDGENGKEFYERVDKSQPFAFLFGANNILPKLEEAIEGKAVGDTFEVFIDFENGYGDYEENKKVYVSKSAFKENGKKNLELLKVGKVVTMEDDKGNPMRGEILKIDYKGVLMDFNFPLAGYDLYFKGEVIDIRDAEQEEIDHGHVHGPGGHAH</sequence>
<organism evidence="12 13">
    <name type="scientific">Negadavirga shengliensis</name>
    <dbReference type="NCBI Taxonomy" id="1389218"/>
    <lineage>
        <taxon>Bacteria</taxon>
        <taxon>Pseudomonadati</taxon>
        <taxon>Bacteroidota</taxon>
        <taxon>Cytophagia</taxon>
        <taxon>Cytophagales</taxon>
        <taxon>Cyclobacteriaceae</taxon>
        <taxon>Negadavirga</taxon>
    </lineage>
</organism>
<dbReference type="EC" id="5.2.1.8" evidence="10"/>
<keyword evidence="13" id="KW-1185">Reference proteome</keyword>
<dbReference type="SUPFAM" id="SSF54534">
    <property type="entry name" value="FKBP-like"/>
    <property type="match status" value="1"/>
</dbReference>
<evidence type="ECO:0000256" key="9">
    <source>
        <dbReference type="PROSITE-ProRule" id="PRU00277"/>
    </source>
</evidence>
<dbReference type="Proteomes" id="UP001595818">
    <property type="component" value="Unassembled WGS sequence"/>
</dbReference>
<evidence type="ECO:0000256" key="1">
    <source>
        <dbReference type="ARBA" id="ARBA00000971"/>
    </source>
</evidence>
<comment type="caution">
    <text evidence="12">The sequence shown here is derived from an EMBL/GenBank/DDBJ whole genome shotgun (WGS) entry which is preliminary data.</text>
</comment>
<evidence type="ECO:0000256" key="7">
    <source>
        <dbReference type="ARBA" id="ARBA00023235"/>
    </source>
</evidence>
<dbReference type="GO" id="GO:0003755">
    <property type="term" value="F:peptidyl-prolyl cis-trans isomerase activity"/>
    <property type="evidence" value="ECO:0007669"/>
    <property type="project" value="UniProtKB-EC"/>
</dbReference>
<comment type="catalytic activity">
    <reaction evidence="1 9 10">
        <text>[protein]-peptidylproline (omega=180) = [protein]-peptidylproline (omega=0)</text>
        <dbReference type="Rhea" id="RHEA:16237"/>
        <dbReference type="Rhea" id="RHEA-COMP:10747"/>
        <dbReference type="Rhea" id="RHEA-COMP:10748"/>
        <dbReference type="ChEBI" id="CHEBI:83833"/>
        <dbReference type="ChEBI" id="CHEBI:83834"/>
        <dbReference type="EC" id="5.2.1.8"/>
    </reaction>
</comment>
<evidence type="ECO:0000256" key="2">
    <source>
        <dbReference type="ARBA" id="ARBA00004496"/>
    </source>
</evidence>
<dbReference type="PANTHER" id="PTHR47861:SF3">
    <property type="entry name" value="FKBP-TYPE PEPTIDYL-PROLYL CIS-TRANS ISOMERASE SLYD"/>
    <property type="match status" value="1"/>
</dbReference>
<feature type="domain" description="PPIase FKBP-type" evidence="11">
    <location>
        <begin position="6"/>
        <end position="81"/>
    </location>
</feature>
<evidence type="ECO:0000256" key="4">
    <source>
        <dbReference type="ARBA" id="ARBA00022490"/>
    </source>
</evidence>
<comment type="function">
    <text evidence="8">Also involved in hydrogenase metallocenter assembly, probably by participating in the nickel insertion step. This function in hydrogenase biosynthesis requires chaperone activity and the presence of the metal-binding domain, but not PPIase activity.</text>
</comment>
<gene>
    <name evidence="12" type="ORF">ACFPFU_01740</name>
</gene>
<evidence type="ECO:0000256" key="10">
    <source>
        <dbReference type="RuleBase" id="RU003915"/>
    </source>
</evidence>
<comment type="similarity">
    <text evidence="3 10">Belongs to the FKBP-type PPIase family.</text>
</comment>
<dbReference type="RefSeq" id="WP_377060882.1">
    <property type="nucleotide sequence ID" value="NZ_JBHSJJ010000001.1"/>
</dbReference>
<keyword evidence="6" id="KW-0143">Chaperone</keyword>
<dbReference type="InterPro" id="IPR046357">
    <property type="entry name" value="PPIase_dom_sf"/>
</dbReference>
<evidence type="ECO:0000256" key="6">
    <source>
        <dbReference type="ARBA" id="ARBA00023186"/>
    </source>
</evidence>
<keyword evidence="4" id="KW-0963">Cytoplasm</keyword>
<keyword evidence="7 9" id="KW-0413">Isomerase</keyword>
<dbReference type="Pfam" id="PF00254">
    <property type="entry name" value="FKBP_C"/>
    <property type="match status" value="1"/>
</dbReference>
<accession>A0ABV9SVQ1</accession>
<dbReference type="PANTHER" id="PTHR47861">
    <property type="entry name" value="FKBP-TYPE PEPTIDYL-PROLYL CIS-TRANS ISOMERASE SLYD"/>
    <property type="match status" value="1"/>
</dbReference>
<reference evidence="13" key="1">
    <citation type="journal article" date="2019" name="Int. J. Syst. Evol. Microbiol.">
        <title>The Global Catalogue of Microorganisms (GCM) 10K type strain sequencing project: providing services to taxonomists for standard genome sequencing and annotation.</title>
        <authorList>
            <consortium name="The Broad Institute Genomics Platform"/>
            <consortium name="The Broad Institute Genome Sequencing Center for Infectious Disease"/>
            <person name="Wu L."/>
            <person name="Ma J."/>
        </authorList>
    </citation>
    <scope>NUCLEOTIDE SEQUENCE [LARGE SCALE GENOMIC DNA]</scope>
    <source>
        <strain evidence="13">CGMCC 4.7466</strain>
    </source>
</reference>